<dbReference type="Proteomes" id="UP001059836">
    <property type="component" value="Chromosome"/>
</dbReference>
<accession>A0ABX6IHQ1</accession>
<dbReference type="Pfam" id="PF00501">
    <property type="entry name" value="AMP-binding"/>
    <property type="match status" value="1"/>
</dbReference>
<dbReference type="RefSeq" id="WP_213243174.1">
    <property type="nucleotide sequence ID" value="NZ_CP045806.1"/>
</dbReference>
<dbReference type="Gene3D" id="3.30.300.30">
    <property type="match status" value="1"/>
</dbReference>
<dbReference type="InterPro" id="IPR020845">
    <property type="entry name" value="AMP-binding_CS"/>
</dbReference>
<dbReference type="PANTHER" id="PTHR44845">
    <property type="entry name" value="CARRIER DOMAIN-CONTAINING PROTEIN"/>
    <property type="match status" value="1"/>
</dbReference>
<feature type="domain" description="Carrier" evidence="5">
    <location>
        <begin position="478"/>
        <end position="553"/>
    </location>
</feature>
<dbReference type="Pfam" id="PF00975">
    <property type="entry name" value="Thioesterase"/>
    <property type="match status" value="1"/>
</dbReference>
<reference evidence="6" key="1">
    <citation type="journal article" date="2021" name="Nat. Microbiol.">
        <title>Cocultivation of an ultrasmall environmental parasitic bacterium with lytic ability against bacteria associated with wastewater foams.</title>
        <authorList>
            <person name="Batinovic S."/>
            <person name="Rose J.J.A."/>
            <person name="Ratcliffe J."/>
            <person name="Seviour R.J."/>
            <person name="Petrovski S."/>
        </authorList>
    </citation>
    <scope>NUCLEOTIDE SEQUENCE</scope>
    <source>
        <strain evidence="6">CON9</strain>
    </source>
</reference>
<dbReference type="SUPFAM" id="SSF56801">
    <property type="entry name" value="Acetyl-CoA synthetase-like"/>
    <property type="match status" value="1"/>
</dbReference>
<dbReference type="InterPro" id="IPR009081">
    <property type="entry name" value="PP-bd_ACP"/>
</dbReference>
<feature type="compositionally biased region" description="Polar residues" evidence="4">
    <location>
        <begin position="695"/>
        <end position="722"/>
    </location>
</feature>
<dbReference type="EMBL" id="CP045809">
    <property type="protein sequence ID" value="QHN35400.1"/>
    <property type="molecule type" value="Genomic_DNA"/>
</dbReference>
<sequence length="837" mass="87714">MRNANPFHDLLVRVAADHPDVVALRTRTGTVSFEKLLRLVEESVELLGAGGIGQQVPIAVRLSGSIDGVITLLAVLCSPHPVLPIDSASPADRTARLIETAGAVAYPGDAVLPSATTPRAVPDTAVLMFTSGSTGNPKAVRQGVAQWLQQIRELGPELGIGPGRRVALAMPASFGGGLDIALTAISSGASLHLSDPRTDGVGELVASLREWHPNSLHLTPVLLRALLAEPGAADALAGVEVVATCGEAIGAADVARLREHNGRITFVNRSGSSETGNLAFNTFGPDRPLPGGMIPAGRIAAGKTIVVVDDEGRPVPDGTIGALVVRSVYLAQGYLANGIVDFPALPGGVREHHLGDRGHVVGDQLHLAGRSDDAVKIRGYRVDVSEIVAALEAIPEIAEAAVIARSGADGAELAAYVAITAGTRPPSIAEIRTALASTLPTWLQPTHVVLLHALPRTERGKVDRTRLPEPAGRPPYVAPRTATECLLAPIWEDLLHVGDVGCDDDFLSLGGDSLTVVELIACIKATFATTLTPSDLVAASTLRTVADVVDSHSVPSPGGDVVPLTHVAAADDSRPLVFAFAGAGESALAFGPLAQCLSEFRIIGLQAHALENRGIPDWTIGAAARRCVRHILDIRPHGPYRFVGHSLGGVIAIEASRILAAQGYHVEHIVCLDTIFEGPLRTRARIHLPAAGNPSGVNPSGANPSGANPSGANPSAVNPTPGTGQGHAENSVDLWRQRLALLSAGWWRRPAKEQWSLFHELGRRSALLHRLRPWYGPVTAILAEDNPDNPQCWYAFAPYCVGVHFVSGDHTGMLRPPHVTHTAKLVADALSGPAERA</sequence>
<dbReference type="SMART" id="SM00823">
    <property type="entry name" value="PKS_PP"/>
    <property type="match status" value="1"/>
</dbReference>
<dbReference type="InterPro" id="IPR045851">
    <property type="entry name" value="AMP-bd_C_sf"/>
</dbReference>
<dbReference type="PROSITE" id="PS50075">
    <property type="entry name" value="CARRIER"/>
    <property type="match status" value="1"/>
</dbReference>
<dbReference type="InterPro" id="IPR036736">
    <property type="entry name" value="ACP-like_sf"/>
</dbReference>
<dbReference type="InterPro" id="IPR001031">
    <property type="entry name" value="Thioesterase"/>
</dbReference>
<protein>
    <submittedName>
        <fullName evidence="6">AMP-binding protein</fullName>
    </submittedName>
</protein>
<keyword evidence="7" id="KW-1185">Reference proteome</keyword>
<organism evidence="6 7">
    <name type="scientific">Gordonia pseudamarae</name>
    <dbReference type="NCBI Taxonomy" id="2831662"/>
    <lineage>
        <taxon>Bacteria</taxon>
        <taxon>Bacillati</taxon>
        <taxon>Actinomycetota</taxon>
        <taxon>Actinomycetes</taxon>
        <taxon>Mycobacteriales</taxon>
        <taxon>Gordoniaceae</taxon>
        <taxon>Gordonia</taxon>
    </lineage>
</organism>
<dbReference type="InterPro" id="IPR020806">
    <property type="entry name" value="PKS_PP-bd"/>
</dbReference>
<dbReference type="PROSITE" id="PS00455">
    <property type="entry name" value="AMP_BINDING"/>
    <property type="match status" value="1"/>
</dbReference>
<dbReference type="Pfam" id="PF00550">
    <property type="entry name" value="PP-binding"/>
    <property type="match status" value="1"/>
</dbReference>
<keyword evidence="2" id="KW-0596">Phosphopantetheine</keyword>
<dbReference type="SUPFAM" id="SSF53474">
    <property type="entry name" value="alpha/beta-Hydrolases"/>
    <property type="match status" value="1"/>
</dbReference>
<evidence type="ECO:0000313" key="6">
    <source>
        <dbReference type="EMBL" id="QHN35400.1"/>
    </source>
</evidence>
<evidence type="ECO:0000256" key="1">
    <source>
        <dbReference type="ARBA" id="ARBA00001957"/>
    </source>
</evidence>
<feature type="region of interest" description="Disordered" evidence="4">
    <location>
        <begin position="690"/>
        <end position="728"/>
    </location>
</feature>
<keyword evidence="3" id="KW-0597">Phosphoprotein</keyword>
<dbReference type="InterPro" id="IPR042099">
    <property type="entry name" value="ANL_N_sf"/>
</dbReference>
<dbReference type="InterPro" id="IPR029058">
    <property type="entry name" value="AB_hydrolase_fold"/>
</dbReference>
<evidence type="ECO:0000256" key="3">
    <source>
        <dbReference type="ARBA" id="ARBA00022553"/>
    </source>
</evidence>
<evidence type="ECO:0000313" key="7">
    <source>
        <dbReference type="Proteomes" id="UP001059836"/>
    </source>
</evidence>
<dbReference type="PANTHER" id="PTHR44845:SF6">
    <property type="entry name" value="BETA-ALANINE-ACTIVATING ENZYME"/>
    <property type="match status" value="1"/>
</dbReference>
<evidence type="ECO:0000256" key="4">
    <source>
        <dbReference type="SAM" id="MobiDB-lite"/>
    </source>
</evidence>
<dbReference type="InterPro" id="IPR000873">
    <property type="entry name" value="AMP-dep_synth/lig_dom"/>
</dbReference>
<comment type="cofactor">
    <cofactor evidence="1">
        <name>pantetheine 4'-phosphate</name>
        <dbReference type="ChEBI" id="CHEBI:47942"/>
    </cofactor>
</comment>
<proteinExistence type="predicted"/>
<dbReference type="Gene3D" id="3.40.50.1820">
    <property type="entry name" value="alpha/beta hydrolase"/>
    <property type="match status" value="1"/>
</dbReference>
<dbReference type="InterPro" id="IPR006162">
    <property type="entry name" value="Ppantetheine_attach_site"/>
</dbReference>
<evidence type="ECO:0000256" key="2">
    <source>
        <dbReference type="ARBA" id="ARBA00022450"/>
    </source>
</evidence>
<dbReference type="PROSITE" id="PS00012">
    <property type="entry name" value="PHOSPHOPANTETHEINE"/>
    <property type="match status" value="1"/>
</dbReference>
<dbReference type="Gene3D" id="3.40.50.12780">
    <property type="entry name" value="N-terminal domain of ligase-like"/>
    <property type="match status" value="1"/>
</dbReference>
<gene>
    <name evidence="6" type="ORF">GII31_11370</name>
</gene>
<dbReference type="SUPFAM" id="SSF47336">
    <property type="entry name" value="ACP-like"/>
    <property type="match status" value="1"/>
</dbReference>
<dbReference type="Pfam" id="PF13193">
    <property type="entry name" value="AMP-binding_C"/>
    <property type="match status" value="1"/>
</dbReference>
<dbReference type="Gene3D" id="1.10.1200.10">
    <property type="entry name" value="ACP-like"/>
    <property type="match status" value="1"/>
</dbReference>
<evidence type="ECO:0000259" key="5">
    <source>
        <dbReference type="PROSITE" id="PS50075"/>
    </source>
</evidence>
<dbReference type="InterPro" id="IPR025110">
    <property type="entry name" value="AMP-bd_C"/>
</dbReference>
<name>A0ABX6IHQ1_9ACTN</name>